<dbReference type="EMBL" id="OU898285">
    <property type="protein sequence ID" value="CAG9828571.1"/>
    <property type="molecule type" value="Genomic_DNA"/>
</dbReference>
<feature type="compositionally biased region" description="Polar residues" evidence="1">
    <location>
        <begin position="1"/>
        <end position="18"/>
    </location>
</feature>
<gene>
    <name evidence="2" type="ORF">DIABBA_LOCUS2485</name>
</gene>
<feature type="region of interest" description="Disordered" evidence="1">
    <location>
        <begin position="1"/>
        <end position="25"/>
    </location>
</feature>
<protein>
    <recommendedName>
        <fullName evidence="4">Ubiquitin carboxyl-terminal hydrolase 7</fullName>
    </recommendedName>
</protein>
<name>A0A9N9SSJ3_DIABA</name>
<evidence type="ECO:0000256" key="1">
    <source>
        <dbReference type="SAM" id="MobiDB-lite"/>
    </source>
</evidence>
<dbReference type="Proteomes" id="UP001153709">
    <property type="component" value="Chromosome 10"/>
</dbReference>
<evidence type="ECO:0008006" key="4">
    <source>
        <dbReference type="Google" id="ProtNLM"/>
    </source>
</evidence>
<evidence type="ECO:0000313" key="3">
    <source>
        <dbReference type="Proteomes" id="UP001153709"/>
    </source>
</evidence>
<dbReference type="InterPro" id="IPR008974">
    <property type="entry name" value="TRAF-like"/>
</dbReference>
<reference evidence="2" key="1">
    <citation type="submission" date="2022-01" db="EMBL/GenBank/DDBJ databases">
        <authorList>
            <person name="King R."/>
        </authorList>
    </citation>
    <scope>NUCLEOTIDE SEQUENCE</scope>
</reference>
<keyword evidence="3" id="KW-1185">Reference proteome</keyword>
<evidence type="ECO:0000313" key="2">
    <source>
        <dbReference type="EMBL" id="CAG9828571.1"/>
    </source>
</evidence>
<organism evidence="2 3">
    <name type="scientific">Diabrotica balteata</name>
    <name type="common">Banded cucumber beetle</name>
    <dbReference type="NCBI Taxonomy" id="107213"/>
    <lineage>
        <taxon>Eukaryota</taxon>
        <taxon>Metazoa</taxon>
        <taxon>Ecdysozoa</taxon>
        <taxon>Arthropoda</taxon>
        <taxon>Hexapoda</taxon>
        <taxon>Insecta</taxon>
        <taxon>Pterygota</taxon>
        <taxon>Neoptera</taxon>
        <taxon>Endopterygota</taxon>
        <taxon>Coleoptera</taxon>
        <taxon>Polyphaga</taxon>
        <taxon>Cucujiformia</taxon>
        <taxon>Chrysomeloidea</taxon>
        <taxon>Chrysomelidae</taxon>
        <taxon>Galerucinae</taxon>
        <taxon>Diabroticina</taxon>
        <taxon>Diabroticites</taxon>
        <taxon>Diabrotica</taxon>
    </lineage>
</organism>
<proteinExistence type="predicted"/>
<accession>A0A9N9SSJ3</accession>
<dbReference type="SUPFAM" id="SSF49599">
    <property type="entry name" value="TRAF domain-like"/>
    <property type="match status" value="1"/>
</dbReference>
<sequence length="94" mass="10669">MEYITNTAGADMDQTQNGKVLIDPQHDPNAVVQDTEMEEDEARSDATFKFTVHNFSKLKDSVLSPPCFMRDLPWKIIVMSRNSHSQDARSDRPA</sequence>
<dbReference type="OrthoDB" id="289038at2759"/>
<dbReference type="Gene3D" id="2.60.210.10">
    <property type="entry name" value="Apoptosis, Tumor Necrosis Factor Receptor Associated Protein 2, Chain A"/>
    <property type="match status" value="1"/>
</dbReference>
<dbReference type="AlphaFoldDB" id="A0A9N9SSJ3"/>